<evidence type="ECO:0000313" key="4">
    <source>
        <dbReference type="Proteomes" id="UP000254282"/>
    </source>
</evidence>
<dbReference type="PANTHER" id="PTHR43750:SF3">
    <property type="entry name" value="UDP-GLUCOSE 6-DEHYDROGENASE TUAD"/>
    <property type="match status" value="1"/>
</dbReference>
<dbReference type="Gene3D" id="1.10.1040.10">
    <property type="entry name" value="N-(1-d-carboxylethyl)-l-norvaline Dehydrogenase, domain 2"/>
    <property type="match status" value="1"/>
</dbReference>
<sequence>MNEIANYCEKVGADVDKVRLGMGSDDRIGHRFLFPGIGYGGSCFS</sequence>
<dbReference type="PANTHER" id="PTHR43750">
    <property type="entry name" value="UDP-GLUCOSE 6-DEHYDROGENASE TUAD"/>
    <property type="match status" value="1"/>
</dbReference>
<dbReference type="GO" id="GO:0016616">
    <property type="term" value="F:oxidoreductase activity, acting on the CH-OH group of donors, NAD or NADP as acceptor"/>
    <property type="evidence" value="ECO:0007669"/>
    <property type="project" value="InterPro"/>
</dbReference>
<dbReference type="AlphaFoldDB" id="A0A381FKG4"/>
<evidence type="ECO:0000256" key="1">
    <source>
        <dbReference type="ARBA" id="ARBA00015132"/>
    </source>
</evidence>
<feature type="domain" description="UDP-glucose/GDP-mannose dehydrogenase dimerisation" evidence="2">
    <location>
        <begin position="1"/>
        <end position="44"/>
    </location>
</feature>
<accession>A0A381FKG4</accession>
<dbReference type="InterPro" id="IPR013328">
    <property type="entry name" value="6PGD_dom2"/>
</dbReference>
<dbReference type="InterPro" id="IPR014026">
    <property type="entry name" value="UDP-Glc/GDP-Man_DH_dimer"/>
</dbReference>
<organism evidence="3 4">
    <name type="scientific">Chryseobacterium indoltheticum</name>
    <dbReference type="NCBI Taxonomy" id="254"/>
    <lineage>
        <taxon>Bacteria</taxon>
        <taxon>Pseudomonadati</taxon>
        <taxon>Bacteroidota</taxon>
        <taxon>Flavobacteriia</taxon>
        <taxon>Flavobacteriales</taxon>
        <taxon>Weeksellaceae</taxon>
        <taxon>Chryseobacterium group</taxon>
        <taxon>Chryseobacterium</taxon>
    </lineage>
</organism>
<dbReference type="EMBL" id="UFVR01000004">
    <property type="protein sequence ID" value="SUX46918.1"/>
    <property type="molecule type" value="Genomic_DNA"/>
</dbReference>
<dbReference type="InterPro" id="IPR008927">
    <property type="entry name" value="6-PGluconate_DH-like_C_sf"/>
</dbReference>
<evidence type="ECO:0000259" key="2">
    <source>
        <dbReference type="Pfam" id="PF00984"/>
    </source>
</evidence>
<name>A0A381FKG4_9FLAO</name>
<proteinExistence type="predicted"/>
<keyword evidence="3" id="KW-0560">Oxidoreductase</keyword>
<dbReference type="Proteomes" id="UP000254282">
    <property type="component" value="Unassembled WGS sequence"/>
</dbReference>
<dbReference type="GO" id="GO:0051287">
    <property type="term" value="F:NAD binding"/>
    <property type="evidence" value="ECO:0007669"/>
    <property type="project" value="InterPro"/>
</dbReference>
<dbReference type="Pfam" id="PF00984">
    <property type="entry name" value="UDPG_MGDP_dh"/>
    <property type="match status" value="1"/>
</dbReference>
<protein>
    <recommendedName>
        <fullName evidence="1">UDP-glucose 6-dehydrogenase</fullName>
    </recommendedName>
</protein>
<evidence type="ECO:0000313" key="3">
    <source>
        <dbReference type="EMBL" id="SUX46918.1"/>
    </source>
</evidence>
<gene>
    <name evidence="3" type="primary">ywqF</name>
    <name evidence="3" type="ORF">NCTC13532_02478</name>
</gene>
<reference evidence="3 4" key="1">
    <citation type="submission" date="2018-06" db="EMBL/GenBank/DDBJ databases">
        <authorList>
            <consortium name="Pathogen Informatics"/>
            <person name="Doyle S."/>
        </authorList>
    </citation>
    <scope>NUCLEOTIDE SEQUENCE [LARGE SCALE GENOMIC DNA]</scope>
    <source>
        <strain evidence="3 4">NCTC13532</strain>
    </source>
</reference>
<dbReference type="SUPFAM" id="SSF48179">
    <property type="entry name" value="6-phosphogluconate dehydrogenase C-terminal domain-like"/>
    <property type="match status" value="1"/>
</dbReference>